<evidence type="ECO:0000256" key="1">
    <source>
        <dbReference type="SAM" id="MobiDB-lite"/>
    </source>
</evidence>
<gene>
    <name evidence="2" type="ORF">R3P38DRAFT_3347003</name>
</gene>
<dbReference type="AlphaFoldDB" id="A0AAW0D149"/>
<feature type="region of interest" description="Disordered" evidence="1">
    <location>
        <begin position="88"/>
        <end position="138"/>
    </location>
</feature>
<feature type="compositionally biased region" description="Basic and acidic residues" evidence="1">
    <location>
        <begin position="90"/>
        <end position="100"/>
    </location>
</feature>
<feature type="compositionally biased region" description="Basic residues" evidence="1">
    <location>
        <begin position="121"/>
        <end position="130"/>
    </location>
</feature>
<evidence type="ECO:0000313" key="2">
    <source>
        <dbReference type="EMBL" id="KAK7044694.1"/>
    </source>
</evidence>
<organism evidence="2 3">
    <name type="scientific">Favolaschia claudopus</name>
    <dbReference type="NCBI Taxonomy" id="2862362"/>
    <lineage>
        <taxon>Eukaryota</taxon>
        <taxon>Fungi</taxon>
        <taxon>Dikarya</taxon>
        <taxon>Basidiomycota</taxon>
        <taxon>Agaricomycotina</taxon>
        <taxon>Agaricomycetes</taxon>
        <taxon>Agaricomycetidae</taxon>
        <taxon>Agaricales</taxon>
        <taxon>Marasmiineae</taxon>
        <taxon>Mycenaceae</taxon>
        <taxon>Favolaschia</taxon>
    </lineage>
</organism>
<feature type="compositionally biased region" description="Low complexity" evidence="1">
    <location>
        <begin position="246"/>
        <end position="255"/>
    </location>
</feature>
<keyword evidence="3" id="KW-1185">Reference proteome</keyword>
<comment type="caution">
    <text evidence="2">The sequence shown here is derived from an EMBL/GenBank/DDBJ whole genome shotgun (WGS) entry which is preliminary data.</text>
</comment>
<feature type="region of interest" description="Disordered" evidence="1">
    <location>
        <begin position="245"/>
        <end position="273"/>
    </location>
</feature>
<accession>A0AAW0D149</accession>
<protein>
    <submittedName>
        <fullName evidence="2">Uncharacterized protein</fullName>
    </submittedName>
</protein>
<proteinExistence type="predicted"/>
<name>A0AAW0D149_9AGAR</name>
<feature type="region of interest" description="Disordered" evidence="1">
    <location>
        <begin position="21"/>
        <end position="76"/>
    </location>
</feature>
<sequence length="273" mass="29369">MALASFTVYCDSPVDADATAKASVAPKPAVLASSTPDANLPTTPTTILASTAEKENVHPVTGERCAPLSESSAKKRKTNVLATKAIVAKKLKESNEDKSQGKKTRSASSSALKAKKDGKLTRKTAKKPSRRVSPLPRLEEEDVAVRERLEQADVDSRCYELTVSPLADVTQAYDTAIDVNSLLASFSPEESARFRRDTSTEPEIRDYFSPLHSLGSSARVTPPPAGTAQEAKVFTTPERRHIYSAFTFTTPSPTSERFRKASRSPSPSPSASA</sequence>
<reference evidence="2 3" key="1">
    <citation type="journal article" date="2024" name="J Genomics">
        <title>Draft genome sequencing and assembly of Favolaschia claudopus CIRM-BRFM 2984 isolated from oak limbs.</title>
        <authorList>
            <person name="Navarro D."/>
            <person name="Drula E."/>
            <person name="Chaduli D."/>
            <person name="Cazenave R."/>
            <person name="Ahrendt S."/>
            <person name="Wang J."/>
            <person name="Lipzen A."/>
            <person name="Daum C."/>
            <person name="Barry K."/>
            <person name="Grigoriev I.V."/>
            <person name="Favel A."/>
            <person name="Rosso M.N."/>
            <person name="Martin F."/>
        </authorList>
    </citation>
    <scope>NUCLEOTIDE SEQUENCE [LARGE SCALE GENOMIC DNA]</scope>
    <source>
        <strain evidence="2 3">CIRM-BRFM 2984</strain>
    </source>
</reference>
<evidence type="ECO:0000313" key="3">
    <source>
        <dbReference type="Proteomes" id="UP001362999"/>
    </source>
</evidence>
<dbReference type="EMBL" id="JAWWNJ010000011">
    <property type="protein sequence ID" value="KAK7044694.1"/>
    <property type="molecule type" value="Genomic_DNA"/>
</dbReference>
<feature type="compositionally biased region" description="Low complexity" evidence="1">
    <location>
        <begin position="263"/>
        <end position="273"/>
    </location>
</feature>
<feature type="compositionally biased region" description="Polar residues" evidence="1">
    <location>
        <begin position="32"/>
        <end position="49"/>
    </location>
</feature>
<dbReference type="Proteomes" id="UP001362999">
    <property type="component" value="Unassembled WGS sequence"/>
</dbReference>